<organism evidence="1 2">
    <name type="scientific">Fusarium vanettenii (strain ATCC MYA-4622 / CBS 123669 / FGSC 9596 / NRRL 45880 / 77-13-4)</name>
    <name type="common">Fusarium solani subsp. pisi</name>
    <dbReference type="NCBI Taxonomy" id="660122"/>
    <lineage>
        <taxon>Eukaryota</taxon>
        <taxon>Fungi</taxon>
        <taxon>Dikarya</taxon>
        <taxon>Ascomycota</taxon>
        <taxon>Pezizomycotina</taxon>
        <taxon>Sordariomycetes</taxon>
        <taxon>Hypocreomycetidae</taxon>
        <taxon>Hypocreales</taxon>
        <taxon>Nectriaceae</taxon>
        <taxon>Fusarium</taxon>
        <taxon>Fusarium solani species complex</taxon>
        <taxon>Fusarium vanettenii</taxon>
    </lineage>
</organism>
<sequence length="152" mass="17216">MVKGAFTRARNFPPPISRDLRIEFLRQRMHLDESWSISRGGDEHSTQAACVELAKTEWAGTGRRSLSGDYFITKSKLVIFIILNKIWFIKVYYKPLRHGAKDWAIIAIVAITEGASTAYRASIAATGDQAVTIRSATLEPAFYILFSTRKRY</sequence>
<evidence type="ECO:0000313" key="2">
    <source>
        <dbReference type="Proteomes" id="UP000005206"/>
    </source>
</evidence>
<gene>
    <name evidence="1" type="ORF">NECHADRAFT_89161</name>
</gene>
<dbReference type="VEuPathDB" id="FungiDB:NECHADRAFT_89161"/>
<dbReference type="AlphaFoldDB" id="C7ZQE5"/>
<evidence type="ECO:0000313" key="1">
    <source>
        <dbReference type="EMBL" id="EEU33765.1"/>
    </source>
</evidence>
<proteinExistence type="predicted"/>
<name>C7ZQE5_FUSV7</name>
<dbReference type="RefSeq" id="XP_003039478.1">
    <property type="nucleotide sequence ID" value="XM_003039432.1"/>
</dbReference>
<dbReference type="HOGENOM" id="CLU_1722848_0_0_1"/>
<dbReference type="EMBL" id="GG698989">
    <property type="protein sequence ID" value="EEU33765.1"/>
    <property type="molecule type" value="Genomic_DNA"/>
</dbReference>
<accession>C7ZQE5</accession>
<dbReference type="Proteomes" id="UP000005206">
    <property type="component" value="Unassembled WGS sequence"/>
</dbReference>
<dbReference type="KEGG" id="nhe:NECHADRAFT_89161"/>
<reference evidence="1 2" key="1">
    <citation type="journal article" date="2009" name="PLoS Genet.">
        <title>The genome of Nectria haematococca: contribution of supernumerary chromosomes to gene expansion.</title>
        <authorList>
            <person name="Coleman J.J."/>
            <person name="Rounsley S.D."/>
            <person name="Rodriguez-Carres M."/>
            <person name="Kuo A."/>
            <person name="Wasmann C.C."/>
            <person name="Grimwood J."/>
            <person name="Schmutz J."/>
            <person name="Taga M."/>
            <person name="White G.J."/>
            <person name="Zhou S."/>
            <person name="Schwartz D.C."/>
            <person name="Freitag M."/>
            <person name="Ma L.J."/>
            <person name="Danchin E.G."/>
            <person name="Henrissat B."/>
            <person name="Coutinho P.M."/>
            <person name="Nelson D.R."/>
            <person name="Straney D."/>
            <person name="Napoli C.A."/>
            <person name="Barker B.M."/>
            <person name="Gribskov M."/>
            <person name="Rep M."/>
            <person name="Kroken S."/>
            <person name="Molnar I."/>
            <person name="Rensing C."/>
            <person name="Kennell J.C."/>
            <person name="Zamora J."/>
            <person name="Farman M.L."/>
            <person name="Selker E.U."/>
            <person name="Salamov A."/>
            <person name="Shapiro H."/>
            <person name="Pangilinan J."/>
            <person name="Lindquist E."/>
            <person name="Lamers C."/>
            <person name="Grigoriev I.V."/>
            <person name="Geiser D.M."/>
            <person name="Covert S.F."/>
            <person name="Temporini E."/>
            <person name="Vanetten H.D."/>
        </authorList>
    </citation>
    <scope>NUCLEOTIDE SEQUENCE [LARGE SCALE GENOMIC DNA]</scope>
    <source>
        <strain evidence="2">ATCC MYA-4622 / CBS 123669 / FGSC 9596 / NRRL 45880 / 77-13-4</strain>
    </source>
</reference>
<dbReference type="InParanoid" id="C7ZQE5"/>
<keyword evidence="2" id="KW-1185">Reference proteome</keyword>
<protein>
    <submittedName>
        <fullName evidence="1">Uncharacterized protein</fullName>
    </submittedName>
</protein>
<dbReference type="GeneID" id="9667001"/>